<keyword evidence="3" id="KW-1185">Reference proteome</keyword>
<evidence type="ECO:0000313" key="3">
    <source>
        <dbReference type="Proteomes" id="UP001458880"/>
    </source>
</evidence>
<comment type="caution">
    <text evidence="2">The sequence shown here is derived from an EMBL/GenBank/DDBJ whole genome shotgun (WGS) entry which is preliminary data.</text>
</comment>
<feature type="region of interest" description="Disordered" evidence="1">
    <location>
        <begin position="46"/>
        <end position="66"/>
    </location>
</feature>
<evidence type="ECO:0008006" key="4">
    <source>
        <dbReference type="Google" id="ProtNLM"/>
    </source>
</evidence>
<dbReference type="AlphaFoldDB" id="A0AAW1L8N8"/>
<protein>
    <recommendedName>
        <fullName evidence="4">Nucleic-acid-binding protein from transposon X-element</fullName>
    </recommendedName>
</protein>
<name>A0AAW1L8N8_POPJA</name>
<evidence type="ECO:0000313" key="2">
    <source>
        <dbReference type="EMBL" id="KAK9730378.1"/>
    </source>
</evidence>
<feature type="compositionally biased region" description="Polar residues" evidence="1">
    <location>
        <begin position="51"/>
        <end position="62"/>
    </location>
</feature>
<gene>
    <name evidence="2" type="ORF">QE152_g15252</name>
</gene>
<accession>A0AAW1L8N8</accession>
<evidence type="ECO:0000256" key="1">
    <source>
        <dbReference type="SAM" id="MobiDB-lite"/>
    </source>
</evidence>
<dbReference type="Proteomes" id="UP001458880">
    <property type="component" value="Unassembled WGS sequence"/>
</dbReference>
<sequence>MEKLHRSLRKAMDFRKEWLSSHGFELAESAFSNLLSELGSEFRRVEDEGKNSSTYDSTKTPYPSTPIRRRAKADYDKFVQQYKNTVPFYTYTPKGEKTNAYVIKGLYEDVEEDDIKNELLELRVQIRNAYVIKGLYEDVEEDDIKNELLELRVQISAVTRFKRSKYPIFMCVVKRSVTLKDLQKAGRYLQHTRVYYEPHTSKKEATQRHKCQQWGHATANCYLSVVRCVKCGQGHKTTACTLPRDQPAKCCNCDEAHPASSSKCSAYIKFLESREQKRTKNGAASAARAASPASPTAHEQTMPSPSTSSPAQAPAERARTTGARSMPPPAVDEDLNSMSEIADIMRDIKRMVNLKAVAVGLRALKEKLQGCRNNFEKAMAIDEFNAGDF</sequence>
<dbReference type="EMBL" id="JASPKY010000148">
    <property type="protein sequence ID" value="KAK9730378.1"/>
    <property type="molecule type" value="Genomic_DNA"/>
</dbReference>
<reference evidence="2 3" key="1">
    <citation type="journal article" date="2024" name="BMC Genomics">
        <title>De novo assembly and annotation of Popillia japonica's genome with initial clues to its potential as an invasive pest.</title>
        <authorList>
            <person name="Cucini C."/>
            <person name="Boschi S."/>
            <person name="Funari R."/>
            <person name="Cardaioli E."/>
            <person name="Iannotti N."/>
            <person name="Marturano G."/>
            <person name="Paoli F."/>
            <person name="Bruttini M."/>
            <person name="Carapelli A."/>
            <person name="Frati F."/>
            <person name="Nardi F."/>
        </authorList>
    </citation>
    <scope>NUCLEOTIDE SEQUENCE [LARGE SCALE GENOMIC DNA]</scope>
    <source>
        <strain evidence="2">DMR45628</strain>
    </source>
</reference>
<proteinExistence type="predicted"/>
<organism evidence="2 3">
    <name type="scientific">Popillia japonica</name>
    <name type="common">Japanese beetle</name>
    <dbReference type="NCBI Taxonomy" id="7064"/>
    <lineage>
        <taxon>Eukaryota</taxon>
        <taxon>Metazoa</taxon>
        <taxon>Ecdysozoa</taxon>
        <taxon>Arthropoda</taxon>
        <taxon>Hexapoda</taxon>
        <taxon>Insecta</taxon>
        <taxon>Pterygota</taxon>
        <taxon>Neoptera</taxon>
        <taxon>Endopterygota</taxon>
        <taxon>Coleoptera</taxon>
        <taxon>Polyphaga</taxon>
        <taxon>Scarabaeiformia</taxon>
        <taxon>Scarabaeidae</taxon>
        <taxon>Rutelinae</taxon>
        <taxon>Popillia</taxon>
    </lineage>
</organism>
<feature type="region of interest" description="Disordered" evidence="1">
    <location>
        <begin position="278"/>
        <end position="334"/>
    </location>
</feature>
<feature type="compositionally biased region" description="Low complexity" evidence="1">
    <location>
        <begin position="283"/>
        <end position="315"/>
    </location>
</feature>